<name>A0A099GLM2_9RHOB</name>
<organism evidence="1 2">
    <name type="scientific">Paracoccus sanguinis</name>
    <dbReference type="NCBI Taxonomy" id="1545044"/>
    <lineage>
        <taxon>Bacteria</taxon>
        <taxon>Pseudomonadati</taxon>
        <taxon>Pseudomonadota</taxon>
        <taxon>Alphaproteobacteria</taxon>
        <taxon>Rhodobacterales</taxon>
        <taxon>Paracoccaceae</taxon>
        <taxon>Paracoccus</taxon>
    </lineage>
</organism>
<dbReference type="EMBL" id="JRKQ01000001">
    <property type="protein sequence ID" value="KGJ23739.1"/>
    <property type="molecule type" value="Genomic_DNA"/>
</dbReference>
<dbReference type="AlphaFoldDB" id="A0A099GLM2"/>
<evidence type="ECO:0000313" key="1">
    <source>
        <dbReference type="EMBL" id="KGJ23739.1"/>
    </source>
</evidence>
<comment type="caution">
    <text evidence="1">The sequence shown here is derived from an EMBL/GenBank/DDBJ whole genome shotgun (WGS) entry which is preliminary data.</text>
</comment>
<protein>
    <submittedName>
        <fullName evidence="1">Uncharacterized protein</fullName>
    </submittedName>
</protein>
<dbReference type="RefSeq" id="WP_036706254.1">
    <property type="nucleotide sequence ID" value="NZ_JRKQ01000001.1"/>
</dbReference>
<dbReference type="Proteomes" id="UP000029858">
    <property type="component" value="Unassembled WGS sequence"/>
</dbReference>
<sequence length="134" mass="14570">MKKTIELPAEQITGAHNLSRQVAVNSLLRELAAQADGTESCANVERPGIEITAYVSPRSGDDEELDEREMGLTADMTVLGRRIRFRMPAGRARDAVGVIRARGDDLRDGLMAAISQIPAEATDIVKHTPYRLAA</sequence>
<reference evidence="1 2" key="1">
    <citation type="submission" date="2014-09" db="EMBL/GenBank/DDBJ databases">
        <authorList>
            <person name="McGinnis J.M."/>
            <person name="Wolfgang W.J."/>
        </authorList>
    </citation>
    <scope>NUCLEOTIDE SEQUENCE [LARGE SCALE GENOMIC DNA]</scope>
    <source>
        <strain evidence="1 2">5503</strain>
    </source>
</reference>
<accession>A0A099GLM2</accession>
<evidence type="ECO:0000313" key="2">
    <source>
        <dbReference type="Proteomes" id="UP000029858"/>
    </source>
</evidence>
<gene>
    <name evidence="1" type="ORF">IX56_00205</name>
</gene>
<reference evidence="1 2" key="2">
    <citation type="submission" date="2014-10" db="EMBL/GenBank/DDBJ databases">
        <title>Paracoccus sanguinis sp. nov., isolated from clinical specimens of New York State patients.</title>
        <authorList>
            <person name="Mingle L.A."/>
            <person name="Cole J.A."/>
            <person name="Lapierre P."/>
            <person name="Musser K.A."/>
        </authorList>
    </citation>
    <scope>NUCLEOTIDE SEQUENCE [LARGE SCALE GENOMIC DNA]</scope>
    <source>
        <strain evidence="1 2">5503</strain>
    </source>
</reference>
<proteinExistence type="predicted"/>